<proteinExistence type="predicted"/>
<gene>
    <name evidence="1" type="ORF">METZ01_LOCUS380616</name>
</gene>
<sequence length="57" mass="6840">MKRLINSLKNIFYFIQNYFIKAGSPIGVYYQNLSQECYKFFEQDMKKSAIFLKSNDI</sequence>
<evidence type="ECO:0000313" key="1">
    <source>
        <dbReference type="EMBL" id="SVD27762.1"/>
    </source>
</evidence>
<feature type="non-terminal residue" evidence="1">
    <location>
        <position position="57"/>
    </location>
</feature>
<name>A0A382U1D0_9ZZZZ</name>
<dbReference type="EMBL" id="UINC01140552">
    <property type="protein sequence ID" value="SVD27762.1"/>
    <property type="molecule type" value="Genomic_DNA"/>
</dbReference>
<protein>
    <submittedName>
        <fullName evidence="1">Uncharacterized protein</fullName>
    </submittedName>
</protein>
<accession>A0A382U1D0</accession>
<organism evidence="1">
    <name type="scientific">marine metagenome</name>
    <dbReference type="NCBI Taxonomy" id="408172"/>
    <lineage>
        <taxon>unclassified sequences</taxon>
        <taxon>metagenomes</taxon>
        <taxon>ecological metagenomes</taxon>
    </lineage>
</organism>
<dbReference type="AlphaFoldDB" id="A0A382U1D0"/>
<reference evidence="1" key="1">
    <citation type="submission" date="2018-05" db="EMBL/GenBank/DDBJ databases">
        <authorList>
            <person name="Lanie J.A."/>
            <person name="Ng W.-L."/>
            <person name="Kazmierczak K.M."/>
            <person name="Andrzejewski T.M."/>
            <person name="Davidsen T.M."/>
            <person name="Wayne K.J."/>
            <person name="Tettelin H."/>
            <person name="Glass J.I."/>
            <person name="Rusch D."/>
            <person name="Podicherti R."/>
            <person name="Tsui H.-C.T."/>
            <person name="Winkler M.E."/>
        </authorList>
    </citation>
    <scope>NUCLEOTIDE SEQUENCE</scope>
</reference>